<organism evidence="1 2">
    <name type="scientific">Paraburkholderia rhynchosiae</name>
    <dbReference type="NCBI Taxonomy" id="487049"/>
    <lineage>
        <taxon>Bacteria</taxon>
        <taxon>Pseudomonadati</taxon>
        <taxon>Pseudomonadota</taxon>
        <taxon>Betaproteobacteria</taxon>
        <taxon>Burkholderiales</taxon>
        <taxon>Burkholderiaceae</taxon>
        <taxon>Paraburkholderia</taxon>
    </lineage>
</organism>
<accession>A0ACC7N7F5</accession>
<keyword evidence="2" id="KW-1185">Reference proteome</keyword>
<evidence type="ECO:0000313" key="2">
    <source>
        <dbReference type="Proteomes" id="UP001629235"/>
    </source>
</evidence>
<reference evidence="1 2" key="1">
    <citation type="journal article" date="2024" name="Chem. Sci.">
        <title>Discovery of megapolipeptins by genome mining of a Burkholderiales bacteria collection.</title>
        <authorList>
            <person name="Paulo B.S."/>
            <person name="Recchia M.J.J."/>
            <person name="Lee S."/>
            <person name="Fergusson C.H."/>
            <person name="Romanowski S.B."/>
            <person name="Hernandez A."/>
            <person name="Krull N."/>
            <person name="Liu D.Y."/>
            <person name="Cavanagh H."/>
            <person name="Bos A."/>
            <person name="Gray C.A."/>
            <person name="Murphy B.T."/>
            <person name="Linington R.G."/>
            <person name="Eustaquio A.S."/>
        </authorList>
    </citation>
    <scope>NUCLEOTIDE SEQUENCE [LARGE SCALE GENOMIC DNA]</scope>
    <source>
        <strain evidence="1 2">RL18-126-BIB-B</strain>
    </source>
</reference>
<evidence type="ECO:0000313" key="1">
    <source>
        <dbReference type="EMBL" id="MFM0103372.1"/>
    </source>
</evidence>
<dbReference type="EMBL" id="JAQQDW010000010">
    <property type="protein sequence ID" value="MFM0103372.1"/>
    <property type="molecule type" value="Genomic_DNA"/>
</dbReference>
<protein>
    <submittedName>
        <fullName evidence="1">Uncharacterized protein</fullName>
    </submittedName>
</protein>
<proteinExistence type="predicted"/>
<sequence>MHSGPLPTSSVAPRSSRLRKRRAGATARADRFVALYRVLADGAIRRGATHFSLTHSLTPLIQAAFEEPNPGPVRALLAAQRQIRDELRMPMMRASHTLAVRLKMLGGLDEIAQDTERSARADHRTACAAGMTAAPAGRC</sequence>
<comment type="caution">
    <text evidence="1">The sequence shown here is derived from an EMBL/GenBank/DDBJ whole genome shotgun (WGS) entry which is preliminary data.</text>
</comment>
<gene>
    <name evidence="1" type="ORF">PQR01_07735</name>
</gene>
<dbReference type="Proteomes" id="UP001629235">
    <property type="component" value="Unassembled WGS sequence"/>
</dbReference>
<name>A0ACC7N7F5_9BURK</name>